<sequence length="107" mass="11221">MKDVGLSPASLLWLLGVPHEAPTTALQDLLSPSHARSRLTPSPGPTLTSTLFGDWGTGQQSKSPLGSHGGYRAPPRSFRGAPPSRQGPLGLERPQSTQLTGPCSARQ</sequence>
<keyword evidence="3" id="KW-1185">Reference proteome</keyword>
<accession>A0A813FFA6</accession>
<protein>
    <submittedName>
        <fullName evidence="2">Uncharacterized protein</fullName>
    </submittedName>
</protein>
<name>A0A813FFA6_POLGL</name>
<feature type="non-terminal residue" evidence="2">
    <location>
        <position position="107"/>
    </location>
</feature>
<organism evidence="2 3">
    <name type="scientific">Polarella glacialis</name>
    <name type="common">Dinoflagellate</name>
    <dbReference type="NCBI Taxonomy" id="89957"/>
    <lineage>
        <taxon>Eukaryota</taxon>
        <taxon>Sar</taxon>
        <taxon>Alveolata</taxon>
        <taxon>Dinophyceae</taxon>
        <taxon>Suessiales</taxon>
        <taxon>Suessiaceae</taxon>
        <taxon>Polarella</taxon>
    </lineage>
</organism>
<dbReference type="Proteomes" id="UP000654075">
    <property type="component" value="Unassembled WGS sequence"/>
</dbReference>
<evidence type="ECO:0000256" key="1">
    <source>
        <dbReference type="SAM" id="MobiDB-lite"/>
    </source>
</evidence>
<comment type="caution">
    <text evidence="2">The sequence shown here is derived from an EMBL/GenBank/DDBJ whole genome shotgun (WGS) entry which is preliminary data.</text>
</comment>
<evidence type="ECO:0000313" key="3">
    <source>
        <dbReference type="Proteomes" id="UP000654075"/>
    </source>
</evidence>
<proteinExistence type="predicted"/>
<dbReference type="AlphaFoldDB" id="A0A813FFA6"/>
<evidence type="ECO:0000313" key="2">
    <source>
        <dbReference type="EMBL" id="CAE8610526.1"/>
    </source>
</evidence>
<dbReference type="EMBL" id="CAJNNV010024719">
    <property type="protein sequence ID" value="CAE8610526.1"/>
    <property type="molecule type" value="Genomic_DNA"/>
</dbReference>
<feature type="compositionally biased region" description="Low complexity" evidence="1">
    <location>
        <begin position="38"/>
        <end position="51"/>
    </location>
</feature>
<gene>
    <name evidence="2" type="ORF">PGLA1383_LOCUS28342</name>
</gene>
<reference evidence="2" key="1">
    <citation type="submission" date="2021-02" db="EMBL/GenBank/DDBJ databases">
        <authorList>
            <person name="Dougan E. K."/>
            <person name="Rhodes N."/>
            <person name="Thang M."/>
            <person name="Chan C."/>
        </authorList>
    </citation>
    <scope>NUCLEOTIDE SEQUENCE</scope>
</reference>
<feature type="compositionally biased region" description="Polar residues" evidence="1">
    <location>
        <begin position="94"/>
        <end position="107"/>
    </location>
</feature>
<feature type="region of interest" description="Disordered" evidence="1">
    <location>
        <begin position="32"/>
        <end position="107"/>
    </location>
</feature>